<dbReference type="VEuPathDB" id="VectorBase:MDOMA2_013274"/>
<dbReference type="RefSeq" id="XP_005175404.2">
    <property type="nucleotide sequence ID" value="XM_005175347.4"/>
</dbReference>
<feature type="binding site" evidence="5">
    <location>
        <begin position="553"/>
        <end position="554"/>
    </location>
    <ligand>
        <name>FAD</name>
        <dbReference type="ChEBI" id="CHEBI:57692"/>
    </ligand>
</feature>
<feature type="binding site" evidence="5">
    <location>
        <position position="154"/>
    </location>
    <ligand>
        <name>FAD</name>
        <dbReference type="ChEBI" id="CHEBI:57692"/>
    </ligand>
</feature>
<feature type="binding site" evidence="5">
    <location>
        <begin position="158"/>
        <end position="161"/>
    </location>
    <ligand>
        <name>FAD</name>
        <dbReference type="ChEBI" id="CHEBI:57692"/>
    </ligand>
</feature>
<dbReference type="SUPFAM" id="SSF54373">
    <property type="entry name" value="FAD-linked reductases, C-terminal domain"/>
    <property type="match status" value="1"/>
</dbReference>
<evidence type="ECO:0000256" key="1">
    <source>
        <dbReference type="ARBA" id="ARBA00001974"/>
    </source>
</evidence>
<dbReference type="eggNOG" id="KOG1238">
    <property type="taxonomic scope" value="Eukaryota"/>
</dbReference>
<evidence type="ECO:0000259" key="7">
    <source>
        <dbReference type="PROSITE" id="PS00624"/>
    </source>
</evidence>
<feature type="chain" id="PRO_5044561153" description="Glucose-methanol-choline oxidoreductase N-terminal domain-containing protein" evidence="6">
    <location>
        <begin position="21"/>
        <end position="621"/>
    </location>
</feature>
<evidence type="ECO:0000313" key="8">
    <source>
        <dbReference type="EnsemblMetazoa" id="MDOA010205-PA"/>
    </source>
</evidence>
<keyword evidence="6" id="KW-0732">Signal</keyword>
<dbReference type="PROSITE" id="PS00624">
    <property type="entry name" value="GMC_OXRED_2"/>
    <property type="match status" value="1"/>
</dbReference>
<dbReference type="VEuPathDB" id="VectorBase:MDOA010205"/>
<evidence type="ECO:0000256" key="4">
    <source>
        <dbReference type="ARBA" id="ARBA00022827"/>
    </source>
</evidence>
<evidence type="ECO:0000256" key="2">
    <source>
        <dbReference type="ARBA" id="ARBA00010790"/>
    </source>
</evidence>
<comment type="cofactor">
    <cofactor evidence="1 5">
        <name>FAD</name>
        <dbReference type="ChEBI" id="CHEBI:57692"/>
    </cofactor>
</comment>
<dbReference type="Gene3D" id="3.50.50.60">
    <property type="entry name" value="FAD/NAD(P)-binding domain"/>
    <property type="match status" value="1"/>
</dbReference>
<dbReference type="Pfam" id="PF05199">
    <property type="entry name" value="GMC_oxred_C"/>
    <property type="match status" value="1"/>
</dbReference>
<feature type="signal peptide" evidence="6">
    <location>
        <begin position="1"/>
        <end position="20"/>
    </location>
</feature>
<feature type="domain" description="Glucose-methanol-choline oxidoreductase N-terminal" evidence="7">
    <location>
        <begin position="319"/>
        <end position="333"/>
    </location>
</feature>
<dbReference type="GO" id="GO:0016614">
    <property type="term" value="F:oxidoreductase activity, acting on CH-OH group of donors"/>
    <property type="evidence" value="ECO:0007669"/>
    <property type="project" value="InterPro"/>
</dbReference>
<dbReference type="AlphaFoldDB" id="A0A1I8N081"/>
<keyword evidence="3" id="KW-0285">Flavoprotein</keyword>
<dbReference type="Gene3D" id="3.30.560.10">
    <property type="entry name" value="Glucose Oxidase, domain 3"/>
    <property type="match status" value="1"/>
</dbReference>
<dbReference type="InterPro" id="IPR007867">
    <property type="entry name" value="GMC_OxRtase_C"/>
</dbReference>
<dbReference type="PANTHER" id="PTHR11552:SF147">
    <property type="entry name" value="CHOLINE DEHYDROGENASE, MITOCHONDRIAL"/>
    <property type="match status" value="1"/>
</dbReference>
<evidence type="ECO:0000256" key="6">
    <source>
        <dbReference type="SAM" id="SignalP"/>
    </source>
</evidence>
<feature type="binding site" evidence="5">
    <location>
        <position position="282"/>
    </location>
    <ligand>
        <name>FAD</name>
        <dbReference type="ChEBI" id="CHEBI:57692"/>
    </ligand>
</feature>
<dbReference type="KEGG" id="mde:101900177"/>
<organism evidence="8">
    <name type="scientific">Musca domestica</name>
    <name type="common">House fly</name>
    <dbReference type="NCBI Taxonomy" id="7370"/>
    <lineage>
        <taxon>Eukaryota</taxon>
        <taxon>Metazoa</taxon>
        <taxon>Ecdysozoa</taxon>
        <taxon>Arthropoda</taxon>
        <taxon>Hexapoda</taxon>
        <taxon>Insecta</taxon>
        <taxon>Pterygota</taxon>
        <taxon>Neoptera</taxon>
        <taxon>Endopterygota</taxon>
        <taxon>Diptera</taxon>
        <taxon>Brachycera</taxon>
        <taxon>Muscomorpha</taxon>
        <taxon>Muscoidea</taxon>
        <taxon>Muscidae</taxon>
        <taxon>Musca</taxon>
    </lineage>
</organism>
<dbReference type="PIRSF" id="PIRSF000137">
    <property type="entry name" value="Alcohol_oxidase"/>
    <property type="match status" value="1"/>
</dbReference>
<accession>A0A1I8N081</accession>
<sequence length="621" mass="69711">MPHKIALILLLLWGIRGNVAVVSNAQLFDNLVEDLFQNLTAARDDLTNPQMWPSDYGEELLTQRWPIAHDYIVVGAGNAGSVVASRLSENPNVSVLVLEAGGDPPSLSEVYILSNLLQKTEYSWNDYAEPNPTSCKAMKDGRCFWLRGKMISGTAGINGNVFLVGRPSDYDEWQSQGNPGWSWENIHEYFVKATRDESTESEPKGSLVVNNYLRPEKFYTLRNILENATEEVEMGCESKSLGFKHDILGTVDRGRRMSTGKTYLGKVARHRNNLHVAKNAVVRKILFNGKQKAAGVEVLLGNNKVLRIQARKEIILSAGTFNSPQILMHSGIGPCGNLRQFKIPCIRNLAVGQNLQDHGMMSMTYRFTKNIPNLAQGDSVENTFQYLIYQNGSLASNPNLVGFINSQASQNLQNKSDVMIVSGIDQPTRESNVFEFLQFREELVEKFLELAENQTTLQLQGLLIKPKSRGYIKLKYPEFGKGPEIHNNYASVEEDRQTLLRYVRFVRSLEKTEVFHHFGLEYIRVPLPECDVHEFDSDDYWYCYIRYFMISAWHAAGTCKMGPSSDPSAVVDSELKVHGVKGLRVIDASIMPNITSGNTNGPTIMIAEKGAQMILDDLARD</sequence>
<proteinExistence type="inferred from homology"/>
<protein>
    <recommendedName>
        <fullName evidence="7">Glucose-methanol-choline oxidoreductase N-terminal domain-containing protein</fullName>
    </recommendedName>
</protein>
<dbReference type="EnsemblMetazoa" id="MDOA010205-RA">
    <property type="protein sequence ID" value="MDOA010205-PA"/>
    <property type="gene ID" value="MDOA010205"/>
</dbReference>
<evidence type="ECO:0000256" key="3">
    <source>
        <dbReference type="ARBA" id="ARBA00022630"/>
    </source>
</evidence>
<dbReference type="OrthoDB" id="269227at2759"/>
<dbReference type="STRING" id="7370.A0A1I8N081"/>
<reference evidence="8" key="1">
    <citation type="submission" date="2020-05" db="UniProtKB">
        <authorList>
            <consortium name="EnsemblMetazoa"/>
        </authorList>
    </citation>
    <scope>IDENTIFICATION</scope>
    <source>
        <strain evidence="8">Aabys</strain>
    </source>
</reference>
<dbReference type="VEuPathDB" id="VectorBase:MDOMA2_016309"/>
<name>A0A1I8N081_MUSDO</name>
<dbReference type="InterPro" id="IPR000172">
    <property type="entry name" value="GMC_OxRdtase_N"/>
</dbReference>
<gene>
    <name evidence="8" type="primary">101900177</name>
</gene>
<dbReference type="InterPro" id="IPR036188">
    <property type="entry name" value="FAD/NAD-bd_sf"/>
</dbReference>
<dbReference type="Pfam" id="PF00732">
    <property type="entry name" value="GMC_oxred_N"/>
    <property type="match status" value="1"/>
</dbReference>
<dbReference type="GO" id="GO:0050660">
    <property type="term" value="F:flavin adenine dinucleotide binding"/>
    <property type="evidence" value="ECO:0007669"/>
    <property type="project" value="InterPro"/>
</dbReference>
<dbReference type="PANTHER" id="PTHR11552">
    <property type="entry name" value="GLUCOSE-METHANOL-CHOLINE GMC OXIDOREDUCTASE"/>
    <property type="match status" value="1"/>
</dbReference>
<dbReference type="SUPFAM" id="SSF51905">
    <property type="entry name" value="FAD/NAD(P)-binding domain"/>
    <property type="match status" value="1"/>
</dbReference>
<comment type="similarity">
    <text evidence="2">Belongs to the GMC oxidoreductase family.</text>
</comment>
<evidence type="ECO:0000256" key="5">
    <source>
        <dbReference type="PIRSR" id="PIRSR000137-2"/>
    </source>
</evidence>
<keyword evidence="4 5" id="KW-0274">FAD</keyword>
<dbReference type="InterPro" id="IPR012132">
    <property type="entry name" value="GMC_OxRdtase"/>
</dbReference>